<feature type="transmembrane region" description="Helical" evidence="1">
    <location>
        <begin position="20"/>
        <end position="49"/>
    </location>
</feature>
<gene>
    <name evidence="2" type="ordered locus">Dbac_2803</name>
</gene>
<dbReference type="KEGG" id="dba:Dbac_2803"/>
<evidence type="ECO:0000313" key="2">
    <source>
        <dbReference type="EMBL" id="ACU90879.1"/>
    </source>
</evidence>
<accession>C7LU81</accession>
<dbReference type="RefSeq" id="WP_015774968.1">
    <property type="nucleotide sequence ID" value="NC_013173.1"/>
</dbReference>
<dbReference type="STRING" id="525897.Dbac_2803"/>
<name>C7LU81_DESBD</name>
<keyword evidence="1" id="KW-0812">Transmembrane</keyword>
<proteinExistence type="predicted"/>
<organism evidence="2 3">
    <name type="scientific">Desulfomicrobium baculatum (strain DSM 4028 / VKM B-1378 / X)</name>
    <name type="common">Desulfovibrio baculatus</name>
    <dbReference type="NCBI Taxonomy" id="525897"/>
    <lineage>
        <taxon>Bacteria</taxon>
        <taxon>Pseudomonadati</taxon>
        <taxon>Thermodesulfobacteriota</taxon>
        <taxon>Desulfovibrionia</taxon>
        <taxon>Desulfovibrionales</taxon>
        <taxon>Desulfomicrobiaceae</taxon>
        <taxon>Desulfomicrobium</taxon>
    </lineage>
</organism>
<dbReference type="AlphaFoldDB" id="C7LU81"/>
<reference evidence="2 3" key="1">
    <citation type="journal article" date="2009" name="Stand. Genomic Sci.">
        <title>Complete genome sequence of Desulfomicrobium baculatum type strain (X).</title>
        <authorList>
            <person name="Copeland A."/>
            <person name="Spring S."/>
            <person name="Goker M."/>
            <person name="Schneider S."/>
            <person name="Lapidus A."/>
            <person name="Del Rio T.G."/>
            <person name="Tice H."/>
            <person name="Cheng J.F."/>
            <person name="Chen F."/>
            <person name="Nolan M."/>
            <person name="Bruce D."/>
            <person name="Goodwin L."/>
            <person name="Pitluck S."/>
            <person name="Ivanova N."/>
            <person name="Mavrommatis K."/>
            <person name="Ovchinnikova G."/>
            <person name="Pati A."/>
            <person name="Chen A."/>
            <person name="Palaniappan K."/>
            <person name="Land M."/>
            <person name="Hauser L."/>
            <person name="Chang Y.J."/>
            <person name="Jeffries C.C."/>
            <person name="Meincke L."/>
            <person name="Sims D."/>
            <person name="Brettin T."/>
            <person name="Detter J.C."/>
            <person name="Han C."/>
            <person name="Chain P."/>
            <person name="Bristow J."/>
            <person name="Eisen J.A."/>
            <person name="Markowitz V."/>
            <person name="Hugenholtz P."/>
            <person name="Kyrpides N.C."/>
            <person name="Klenk H.P."/>
            <person name="Lucas S."/>
        </authorList>
    </citation>
    <scope>NUCLEOTIDE SEQUENCE [LARGE SCALE GENOMIC DNA]</scope>
    <source>
        <strain evidence="3">DSM 4028 / VKM B-1378 / X</strain>
    </source>
</reference>
<dbReference type="Proteomes" id="UP000002216">
    <property type="component" value="Chromosome"/>
</dbReference>
<dbReference type="HOGENOM" id="CLU_2751180_0_0_7"/>
<sequence length="70" mass="8094">MKQAENLLRQAQNIVRRLGIHPLILILGLLFCLFFPRFFLLAAFGYGVYWVVKNIGFTRQGDGRKGRGRK</sequence>
<keyword evidence="3" id="KW-1185">Reference proteome</keyword>
<evidence type="ECO:0000313" key="3">
    <source>
        <dbReference type="Proteomes" id="UP000002216"/>
    </source>
</evidence>
<protein>
    <submittedName>
        <fullName evidence="2">Uncharacterized protein</fullName>
    </submittedName>
</protein>
<keyword evidence="1" id="KW-1133">Transmembrane helix</keyword>
<keyword evidence="1" id="KW-0472">Membrane</keyword>
<dbReference type="EMBL" id="CP001629">
    <property type="protein sequence ID" value="ACU90879.1"/>
    <property type="molecule type" value="Genomic_DNA"/>
</dbReference>
<evidence type="ECO:0000256" key="1">
    <source>
        <dbReference type="SAM" id="Phobius"/>
    </source>
</evidence>